<evidence type="ECO:0000256" key="4">
    <source>
        <dbReference type="ARBA" id="ARBA00023049"/>
    </source>
</evidence>
<evidence type="ECO:0000313" key="9">
    <source>
        <dbReference type="Proteomes" id="UP000037507"/>
    </source>
</evidence>
<dbReference type="InterPro" id="IPR002510">
    <property type="entry name" value="Metalloprtase-TldD/E_N"/>
</dbReference>
<keyword evidence="2" id="KW-0645">Protease</keyword>
<dbReference type="Pfam" id="PF19289">
    <property type="entry name" value="PmbA_TldD_3rd"/>
    <property type="match status" value="1"/>
</dbReference>
<dbReference type="Proteomes" id="UP000037507">
    <property type="component" value="Unassembled WGS sequence"/>
</dbReference>
<dbReference type="GO" id="GO:0006508">
    <property type="term" value="P:proteolysis"/>
    <property type="evidence" value="ECO:0007669"/>
    <property type="project" value="UniProtKB-KW"/>
</dbReference>
<sequence length="486" mass="51428">MISREPTIERLATARALLLEPFGLDETHLTQALNAIKAHAVDDADLYFQYTRSEGWSLEEGIVKTGSFSIDQGVGVRAVSGEKTAFAYSDDISEASLMDAAMTVRSIASVAQNKRIKVPARKVSASRSLYPSLDPMSTLDSTAKVNLLGRVEKIARAKDPRVVQVMAGLATEYDVVMVARADGTLAADVRPLIRLSVTVIAEQNGRREVGSSGGGGRFGLAYFDDAMVEAYVQEAVSAALINLDARPAPAGEMTVVLGNGWPGVLLHEAVGHGLEGDFNRKGSSAFSGRIGQRVAAKGVTVLDDGTIADRRGSLNVDDEGHASQKNVLIEDGILRGYIQDSMNARLMGVKPTGNGRRESYAHVPMPRMTNTYMLGGDKSAEEIVASIKKGLYATNFAGGQVDITSGKFVFSASQAYWVENGKIQYPVKGATLIGSGPESLKKISMIGNDMKLDSGVGTCGKEGQSVPVGVGQPTLRIDGLTVGGTA</sequence>
<feature type="domain" description="Metalloprotease TldD/E N-terminal" evidence="5">
    <location>
        <begin position="44"/>
        <end position="101"/>
    </location>
</feature>
<dbReference type="RefSeq" id="WP_053171677.1">
    <property type="nucleotide sequence ID" value="NZ_LFYT02000004.1"/>
</dbReference>
<dbReference type="PIRSF" id="PIRSF004919">
    <property type="entry name" value="TldD"/>
    <property type="match status" value="1"/>
</dbReference>
<name>A0A2T7UGU9_9BURK</name>
<protein>
    <submittedName>
        <fullName evidence="8">Metalloprotease TldD</fullName>
    </submittedName>
</protein>
<feature type="domain" description="Metalloprotease TldD/E C-terminal" evidence="6">
    <location>
        <begin position="251"/>
        <end position="484"/>
    </location>
</feature>
<comment type="similarity">
    <text evidence="1">Belongs to the peptidase U62 family.</text>
</comment>
<evidence type="ECO:0000256" key="2">
    <source>
        <dbReference type="ARBA" id="ARBA00022670"/>
    </source>
</evidence>
<organism evidence="8 9">
    <name type="scientific">Limnohabitans planktonicus II-D5</name>
    <dbReference type="NCBI Taxonomy" id="1293045"/>
    <lineage>
        <taxon>Bacteria</taxon>
        <taxon>Pseudomonadati</taxon>
        <taxon>Pseudomonadota</taxon>
        <taxon>Betaproteobacteria</taxon>
        <taxon>Burkholderiales</taxon>
        <taxon>Comamonadaceae</taxon>
        <taxon>Limnohabitans</taxon>
    </lineage>
</organism>
<evidence type="ECO:0000259" key="7">
    <source>
        <dbReference type="Pfam" id="PF19290"/>
    </source>
</evidence>
<dbReference type="EMBL" id="LFYT02000004">
    <property type="protein sequence ID" value="PVE43919.1"/>
    <property type="molecule type" value="Genomic_DNA"/>
</dbReference>
<comment type="caution">
    <text evidence="8">The sequence shown here is derived from an EMBL/GenBank/DDBJ whole genome shotgun (WGS) entry which is preliminary data.</text>
</comment>
<evidence type="ECO:0000259" key="6">
    <source>
        <dbReference type="Pfam" id="PF19289"/>
    </source>
</evidence>
<dbReference type="InterPro" id="IPR035068">
    <property type="entry name" value="TldD/PmbA_N"/>
</dbReference>
<dbReference type="PANTHER" id="PTHR30624">
    <property type="entry name" value="UNCHARACTERIZED PROTEIN TLDD AND PMBA"/>
    <property type="match status" value="1"/>
</dbReference>
<keyword evidence="9" id="KW-1185">Reference proteome</keyword>
<dbReference type="SUPFAM" id="SSF111283">
    <property type="entry name" value="Putative modulator of DNA gyrase, PmbA/TldD"/>
    <property type="match status" value="1"/>
</dbReference>
<keyword evidence="4 8" id="KW-0482">Metalloprotease</keyword>
<evidence type="ECO:0000313" key="8">
    <source>
        <dbReference type="EMBL" id="PVE43919.1"/>
    </source>
</evidence>
<dbReference type="Pfam" id="PF19290">
    <property type="entry name" value="PmbA_TldD_2nd"/>
    <property type="match status" value="1"/>
</dbReference>
<dbReference type="GO" id="GO:0005829">
    <property type="term" value="C:cytosol"/>
    <property type="evidence" value="ECO:0007669"/>
    <property type="project" value="TreeGrafter"/>
</dbReference>
<proteinExistence type="inferred from homology"/>
<dbReference type="Pfam" id="PF01523">
    <property type="entry name" value="PmbA_TldD_1st"/>
    <property type="match status" value="1"/>
</dbReference>
<feature type="domain" description="Metalloprotease TldD/E central" evidence="7">
    <location>
        <begin position="137"/>
        <end position="243"/>
    </location>
</feature>
<dbReference type="Gene3D" id="3.30.2290.10">
    <property type="entry name" value="PmbA/TldD superfamily"/>
    <property type="match status" value="1"/>
</dbReference>
<dbReference type="NCBIfam" id="NF008006">
    <property type="entry name" value="PRK10735.1"/>
    <property type="match status" value="1"/>
</dbReference>
<reference evidence="8" key="1">
    <citation type="submission" date="2017-04" db="EMBL/GenBank/DDBJ databases">
        <title>Unexpected and diverse lifestyles within the genus Limnohabitans.</title>
        <authorList>
            <person name="Kasalicky V."/>
            <person name="Mehrshad M."/>
            <person name="Andrei S.-A."/>
            <person name="Salcher M."/>
            <person name="Kratochvilova H."/>
            <person name="Simek K."/>
            <person name="Ghai R."/>
        </authorList>
    </citation>
    <scope>NUCLEOTIDE SEQUENCE [LARGE SCALE GENOMIC DNA]</scope>
    <source>
        <strain evidence="8">II-D5</strain>
    </source>
</reference>
<accession>A0A2T7UGU9</accession>
<dbReference type="OrthoDB" id="9803213at2"/>
<evidence type="ECO:0000256" key="3">
    <source>
        <dbReference type="ARBA" id="ARBA00022801"/>
    </source>
</evidence>
<gene>
    <name evidence="8" type="ORF">H663_004455</name>
</gene>
<dbReference type="InterPro" id="IPR045570">
    <property type="entry name" value="Metalloprtase-TldD/E_cen_dom"/>
</dbReference>
<dbReference type="GO" id="GO:0008237">
    <property type="term" value="F:metallopeptidase activity"/>
    <property type="evidence" value="ECO:0007669"/>
    <property type="project" value="UniProtKB-KW"/>
</dbReference>
<dbReference type="InterPro" id="IPR036059">
    <property type="entry name" value="TldD/PmbA_sf"/>
</dbReference>
<evidence type="ECO:0000259" key="5">
    <source>
        <dbReference type="Pfam" id="PF01523"/>
    </source>
</evidence>
<dbReference type="AlphaFoldDB" id="A0A2T7UGU9"/>
<keyword evidence="3" id="KW-0378">Hydrolase</keyword>
<dbReference type="InterPro" id="IPR025502">
    <property type="entry name" value="TldD"/>
</dbReference>
<evidence type="ECO:0000256" key="1">
    <source>
        <dbReference type="ARBA" id="ARBA00005836"/>
    </source>
</evidence>
<dbReference type="InterPro" id="IPR051463">
    <property type="entry name" value="Peptidase_U62_metallo"/>
</dbReference>
<dbReference type="STRING" id="1293045.H663_06855"/>
<dbReference type="PANTHER" id="PTHR30624:SF4">
    <property type="entry name" value="METALLOPROTEASE TLDD"/>
    <property type="match status" value="1"/>
</dbReference>
<dbReference type="InterPro" id="IPR045569">
    <property type="entry name" value="Metalloprtase-TldD/E_C"/>
</dbReference>